<dbReference type="AlphaFoldDB" id="A0A0F9DXT9"/>
<dbReference type="InterPro" id="IPR033738">
    <property type="entry name" value="AsnB_N"/>
</dbReference>
<comment type="similarity">
    <text evidence="1">Belongs to the asparagine synthetase family.</text>
</comment>
<evidence type="ECO:0000313" key="6">
    <source>
        <dbReference type="EMBL" id="KKL66509.1"/>
    </source>
</evidence>
<dbReference type="Gene3D" id="3.40.50.620">
    <property type="entry name" value="HUPs"/>
    <property type="match status" value="1"/>
</dbReference>
<gene>
    <name evidence="6" type="ORF">LCGC14_2144270</name>
</gene>
<dbReference type="InterPro" id="IPR029055">
    <property type="entry name" value="Ntn_hydrolases_N"/>
</dbReference>
<dbReference type="PANTHER" id="PTHR43284">
    <property type="entry name" value="ASPARAGINE SYNTHETASE (GLUTAMINE-HYDROLYZING)"/>
    <property type="match status" value="1"/>
</dbReference>
<dbReference type="GO" id="GO:0006529">
    <property type="term" value="P:asparagine biosynthetic process"/>
    <property type="evidence" value="ECO:0007669"/>
    <property type="project" value="InterPro"/>
</dbReference>
<dbReference type="GO" id="GO:0005524">
    <property type="term" value="F:ATP binding"/>
    <property type="evidence" value="ECO:0007669"/>
    <property type="project" value="UniProtKB-KW"/>
</dbReference>
<dbReference type="GO" id="GO:0005829">
    <property type="term" value="C:cytosol"/>
    <property type="evidence" value="ECO:0007669"/>
    <property type="project" value="TreeGrafter"/>
</dbReference>
<dbReference type="InterPro" id="IPR051786">
    <property type="entry name" value="ASN_synthetase/amidase"/>
</dbReference>
<dbReference type="Pfam" id="PF00733">
    <property type="entry name" value="Asn_synthase"/>
    <property type="match status" value="1"/>
</dbReference>
<organism evidence="6">
    <name type="scientific">marine sediment metagenome</name>
    <dbReference type="NCBI Taxonomy" id="412755"/>
    <lineage>
        <taxon>unclassified sequences</taxon>
        <taxon>metagenomes</taxon>
        <taxon>ecological metagenomes</taxon>
    </lineage>
</organism>
<keyword evidence="3" id="KW-0067">ATP-binding</keyword>
<evidence type="ECO:0000256" key="3">
    <source>
        <dbReference type="ARBA" id="ARBA00022840"/>
    </source>
</evidence>
<comment type="caution">
    <text evidence="6">The sequence shown here is derived from an EMBL/GenBank/DDBJ whole genome shotgun (WGS) entry which is preliminary data.</text>
</comment>
<proteinExistence type="inferred from homology"/>
<dbReference type="NCBIfam" id="TIGR01536">
    <property type="entry name" value="asn_synth_AEB"/>
    <property type="match status" value="1"/>
</dbReference>
<feature type="domain" description="Glutamine amidotransferase type-2" evidence="5">
    <location>
        <begin position="1"/>
        <end position="182"/>
    </location>
</feature>
<evidence type="ECO:0000256" key="2">
    <source>
        <dbReference type="ARBA" id="ARBA00022741"/>
    </source>
</evidence>
<dbReference type="PROSITE" id="PS51278">
    <property type="entry name" value="GATASE_TYPE_2"/>
    <property type="match status" value="1"/>
</dbReference>
<sequence length="590" mass="68681">RGPDDEGYYTDFHASIGIRRLSIIDLITGHQPQHNEKEDIWIVFNGEIYNFKDLRTDLEGKGHSFYTKSDTEVIIHSYEEWGEDCVKKLRGQFAFCIFDSTKNILFLARDHMGLKPLYYYFDGNKFIFSSEIKSILAHSIEREVNLKSFSLYVSLRYIPFNLTLFKNILKVPPSSFLIFNLESKQINIKSYWDFNFNINRDKSASYLAKELKNLIEESVKIRLASDVPLGAFLSGGIDSSSVVGVMSKLMDDPVKTFFIGFEEGGPTNELEYSRLASEYYDTDHTEIVVKSASLPDLLPKLIWHHDDLVSDAAFIPVYLMANYAKEKMKVALTGDGADEVFAGYSIYYRKDYLSFAKYVPKDIYNLLLKFYDFIPSQKLRMALTYASQSKTEEDKFMRAILPLNDLSRIIPSQTYNVPEIIKKTFIKNLDIINQFTRWDLKYQLPNQYNMKIDKMCMAASFEARVPFLDKEIVSWSASIPSNLKLKNNIEKYILRLAMKDILPSEILKRKKMGFGTPINLWLKKELREISSQLLENLQKRKNIIQSKYVRLIKKNLIKKLFADQAWNLIMFELWYETFIENDGLNPINLN</sequence>
<keyword evidence="2" id="KW-0547">Nucleotide-binding</keyword>
<feature type="non-terminal residue" evidence="6">
    <location>
        <position position="1"/>
    </location>
</feature>
<dbReference type="CDD" id="cd01991">
    <property type="entry name" value="Asn_synthase_B_C"/>
    <property type="match status" value="1"/>
</dbReference>
<evidence type="ECO:0000259" key="5">
    <source>
        <dbReference type="PROSITE" id="PS51278"/>
    </source>
</evidence>
<dbReference type="PIRSF" id="PIRSF001589">
    <property type="entry name" value="Asn_synthetase_glu-h"/>
    <property type="match status" value="1"/>
</dbReference>
<evidence type="ECO:0000256" key="1">
    <source>
        <dbReference type="ARBA" id="ARBA00005752"/>
    </source>
</evidence>
<name>A0A0F9DXT9_9ZZZZ</name>
<dbReference type="Pfam" id="PF13537">
    <property type="entry name" value="GATase_7"/>
    <property type="match status" value="1"/>
</dbReference>
<dbReference type="PANTHER" id="PTHR43284:SF1">
    <property type="entry name" value="ASPARAGINE SYNTHETASE"/>
    <property type="match status" value="1"/>
</dbReference>
<keyword evidence="4" id="KW-0315">Glutamine amidotransferase</keyword>
<reference evidence="6" key="1">
    <citation type="journal article" date="2015" name="Nature">
        <title>Complex archaea that bridge the gap between prokaryotes and eukaryotes.</title>
        <authorList>
            <person name="Spang A."/>
            <person name="Saw J.H."/>
            <person name="Jorgensen S.L."/>
            <person name="Zaremba-Niedzwiedzka K."/>
            <person name="Martijn J."/>
            <person name="Lind A.E."/>
            <person name="van Eijk R."/>
            <person name="Schleper C."/>
            <person name="Guy L."/>
            <person name="Ettema T.J."/>
        </authorList>
    </citation>
    <scope>NUCLEOTIDE SEQUENCE</scope>
</reference>
<dbReference type="InterPro" id="IPR001962">
    <property type="entry name" value="Asn_synthase"/>
</dbReference>
<dbReference type="CDD" id="cd00712">
    <property type="entry name" value="AsnB"/>
    <property type="match status" value="1"/>
</dbReference>
<dbReference type="InterPro" id="IPR006426">
    <property type="entry name" value="Asn_synth_AEB"/>
</dbReference>
<dbReference type="SUPFAM" id="SSF56235">
    <property type="entry name" value="N-terminal nucleophile aminohydrolases (Ntn hydrolases)"/>
    <property type="match status" value="1"/>
</dbReference>
<dbReference type="Gene3D" id="3.60.20.10">
    <property type="entry name" value="Glutamine Phosphoribosylpyrophosphate, subunit 1, domain 1"/>
    <property type="match status" value="1"/>
</dbReference>
<dbReference type="GO" id="GO:0004066">
    <property type="term" value="F:asparagine synthase (glutamine-hydrolyzing) activity"/>
    <property type="evidence" value="ECO:0007669"/>
    <property type="project" value="InterPro"/>
</dbReference>
<dbReference type="SUPFAM" id="SSF52402">
    <property type="entry name" value="Adenine nucleotide alpha hydrolases-like"/>
    <property type="match status" value="1"/>
</dbReference>
<dbReference type="InterPro" id="IPR014729">
    <property type="entry name" value="Rossmann-like_a/b/a_fold"/>
</dbReference>
<dbReference type="InterPro" id="IPR017932">
    <property type="entry name" value="GATase_2_dom"/>
</dbReference>
<protein>
    <recommendedName>
        <fullName evidence="5">Glutamine amidotransferase type-2 domain-containing protein</fullName>
    </recommendedName>
</protein>
<evidence type="ECO:0000256" key="4">
    <source>
        <dbReference type="ARBA" id="ARBA00022962"/>
    </source>
</evidence>
<dbReference type="EMBL" id="LAZR01027178">
    <property type="protein sequence ID" value="KKL66509.1"/>
    <property type="molecule type" value="Genomic_DNA"/>
</dbReference>
<accession>A0A0F9DXT9</accession>